<dbReference type="EMBL" id="JAEUWV010000001">
    <property type="protein sequence ID" value="MCO6393450.1"/>
    <property type="molecule type" value="Genomic_DNA"/>
</dbReference>
<keyword evidence="1" id="KW-0472">Membrane</keyword>
<sequence>MGGIPASMGVLGLFVLAGVLAGGVWSTYQRGLRVPTAVLALATALALAFAIMAMMEVM</sequence>
<evidence type="ECO:0008006" key="4">
    <source>
        <dbReference type="Google" id="ProtNLM"/>
    </source>
</evidence>
<comment type="caution">
    <text evidence="2">The sequence shown here is derived from an EMBL/GenBank/DDBJ whole genome shotgun (WGS) entry which is preliminary data.</text>
</comment>
<proteinExistence type="predicted"/>
<protein>
    <recommendedName>
        <fullName evidence="4">Secreted protein</fullName>
    </recommendedName>
</protein>
<evidence type="ECO:0000313" key="3">
    <source>
        <dbReference type="Proteomes" id="UP001205920"/>
    </source>
</evidence>
<gene>
    <name evidence="2" type="ORF">JMN37_00400</name>
</gene>
<accession>A0AAW5HR51</accession>
<feature type="transmembrane region" description="Helical" evidence="1">
    <location>
        <begin position="36"/>
        <end position="55"/>
    </location>
</feature>
<evidence type="ECO:0000313" key="2">
    <source>
        <dbReference type="EMBL" id="MCO6393450.1"/>
    </source>
</evidence>
<dbReference type="RefSeq" id="WP_168156151.1">
    <property type="nucleotide sequence ID" value="NZ_JAEUWV010000001.1"/>
</dbReference>
<name>A0AAW5HR51_9CORY</name>
<reference evidence="2 3" key="1">
    <citation type="submission" date="2021-01" db="EMBL/GenBank/DDBJ databases">
        <title>Identification and Characterization of Corynebacterium sp.</title>
        <authorList>
            <person name="Luo Q."/>
            <person name="Qu P."/>
            <person name="Chen Q."/>
        </authorList>
    </citation>
    <scope>NUCLEOTIDE SEQUENCE [LARGE SCALE GENOMIC DNA]</scope>
    <source>
        <strain evidence="2 3">MC-18</strain>
    </source>
</reference>
<evidence type="ECO:0000256" key="1">
    <source>
        <dbReference type="SAM" id="Phobius"/>
    </source>
</evidence>
<keyword evidence="3" id="KW-1185">Reference proteome</keyword>
<keyword evidence="1" id="KW-0812">Transmembrane</keyword>
<organism evidence="2 3">
    <name type="scientific">Corynebacterium lipophilum</name>
    <dbReference type="NCBI Taxonomy" id="2804918"/>
    <lineage>
        <taxon>Bacteria</taxon>
        <taxon>Bacillati</taxon>
        <taxon>Actinomycetota</taxon>
        <taxon>Actinomycetes</taxon>
        <taxon>Mycobacteriales</taxon>
        <taxon>Corynebacteriaceae</taxon>
        <taxon>Corynebacterium</taxon>
    </lineage>
</organism>
<dbReference type="AlphaFoldDB" id="A0AAW5HR51"/>
<dbReference type="Proteomes" id="UP001205920">
    <property type="component" value="Unassembled WGS sequence"/>
</dbReference>
<keyword evidence="1" id="KW-1133">Transmembrane helix</keyword>